<evidence type="ECO:0000313" key="3">
    <source>
        <dbReference type="Proteomes" id="UP000708148"/>
    </source>
</evidence>
<gene>
    <name evidence="2" type="ORF">OSTQU699_LOCUS2960</name>
</gene>
<dbReference type="AlphaFoldDB" id="A0A8S1IUA0"/>
<sequence length="125" mass="13936">MLKGGCTEPLQRKQCGRITTHNSRIGPYRFRYSPRVHCRSCKDMRRKDNSATSTLQRQKSPPESVVDRSKSSFFLRRCDEISKDSQSLSSSITCTLILLLSLTGVGKQGATLPSAPSVCHSTHLH</sequence>
<keyword evidence="3" id="KW-1185">Reference proteome</keyword>
<feature type="compositionally biased region" description="Polar residues" evidence="1">
    <location>
        <begin position="50"/>
        <end position="61"/>
    </location>
</feature>
<name>A0A8S1IUA0_9CHLO</name>
<reference evidence="2" key="1">
    <citation type="submission" date="2020-12" db="EMBL/GenBank/DDBJ databases">
        <authorList>
            <person name="Iha C."/>
        </authorList>
    </citation>
    <scope>NUCLEOTIDE SEQUENCE</scope>
</reference>
<evidence type="ECO:0000256" key="1">
    <source>
        <dbReference type="SAM" id="MobiDB-lite"/>
    </source>
</evidence>
<protein>
    <submittedName>
        <fullName evidence="2">Uncharacterized protein</fullName>
    </submittedName>
</protein>
<feature type="region of interest" description="Disordered" evidence="1">
    <location>
        <begin position="43"/>
        <end position="66"/>
    </location>
</feature>
<organism evidence="2 3">
    <name type="scientific">Ostreobium quekettii</name>
    <dbReference type="NCBI Taxonomy" id="121088"/>
    <lineage>
        <taxon>Eukaryota</taxon>
        <taxon>Viridiplantae</taxon>
        <taxon>Chlorophyta</taxon>
        <taxon>core chlorophytes</taxon>
        <taxon>Ulvophyceae</taxon>
        <taxon>TCBD clade</taxon>
        <taxon>Bryopsidales</taxon>
        <taxon>Ostreobineae</taxon>
        <taxon>Ostreobiaceae</taxon>
        <taxon>Ostreobium</taxon>
    </lineage>
</organism>
<dbReference type="Proteomes" id="UP000708148">
    <property type="component" value="Unassembled WGS sequence"/>
</dbReference>
<dbReference type="EMBL" id="CAJHUC010000681">
    <property type="protein sequence ID" value="CAD7697599.1"/>
    <property type="molecule type" value="Genomic_DNA"/>
</dbReference>
<evidence type="ECO:0000313" key="2">
    <source>
        <dbReference type="EMBL" id="CAD7697599.1"/>
    </source>
</evidence>
<comment type="caution">
    <text evidence="2">The sequence shown here is derived from an EMBL/GenBank/DDBJ whole genome shotgun (WGS) entry which is preliminary data.</text>
</comment>
<proteinExistence type="predicted"/>
<accession>A0A8S1IUA0</accession>